<accession>A0A067KZL4</accession>
<dbReference type="AlphaFoldDB" id="A0A067KZL4"/>
<reference evidence="1 2" key="1">
    <citation type="journal article" date="2014" name="PLoS ONE">
        <title>Global Analysis of Gene Expression Profiles in Physic Nut (Jatropha curcas L.) Seedlings Exposed to Salt Stress.</title>
        <authorList>
            <person name="Zhang L."/>
            <person name="Zhang C."/>
            <person name="Wu P."/>
            <person name="Chen Y."/>
            <person name="Li M."/>
            <person name="Jiang H."/>
            <person name="Wu G."/>
        </authorList>
    </citation>
    <scope>NUCLEOTIDE SEQUENCE [LARGE SCALE GENOMIC DNA]</scope>
    <source>
        <strain evidence="2">cv. GZQX0401</strain>
        <tissue evidence="1">Young leaves</tissue>
    </source>
</reference>
<name>A0A067KZL4_JATCU</name>
<keyword evidence="2" id="KW-1185">Reference proteome</keyword>
<proteinExistence type="predicted"/>
<sequence length="70" mass="7976">MEATIEDAPDPRAHRVAMLEVERLVLIMVFGQGRDTSNRVMLAGALSWRMILMTLNDKLDLCSMYFVFVS</sequence>
<dbReference type="Proteomes" id="UP000027138">
    <property type="component" value="Unassembled WGS sequence"/>
</dbReference>
<protein>
    <submittedName>
        <fullName evidence="1">Uncharacterized protein</fullName>
    </submittedName>
</protein>
<organism evidence="1 2">
    <name type="scientific">Jatropha curcas</name>
    <name type="common">Barbados nut</name>
    <dbReference type="NCBI Taxonomy" id="180498"/>
    <lineage>
        <taxon>Eukaryota</taxon>
        <taxon>Viridiplantae</taxon>
        <taxon>Streptophyta</taxon>
        <taxon>Embryophyta</taxon>
        <taxon>Tracheophyta</taxon>
        <taxon>Spermatophyta</taxon>
        <taxon>Magnoliopsida</taxon>
        <taxon>eudicotyledons</taxon>
        <taxon>Gunneridae</taxon>
        <taxon>Pentapetalae</taxon>
        <taxon>rosids</taxon>
        <taxon>fabids</taxon>
        <taxon>Malpighiales</taxon>
        <taxon>Euphorbiaceae</taxon>
        <taxon>Crotonoideae</taxon>
        <taxon>Jatropheae</taxon>
        <taxon>Jatropha</taxon>
    </lineage>
</organism>
<evidence type="ECO:0000313" key="2">
    <source>
        <dbReference type="Proteomes" id="UP000027138"/>
    </source>
</evidence>
<gene>
    <name evidence="1" type="ORF">JCGZ_03838</name>
</gene>
<evidence type="ECO:0000313" key="1">
    <source>
        <dbReference type="EMBL" id="KDP40423.1"/>
    </source>
</evidence>
<dbReference type="EMBL" id="KK914329">
    <property type="protein sequence ID" value="KDP40423.1"/>
    <property type="molecule type" value="Genomic_DNA"/>
</dbReference>